<reference evidence="1 2" key="2">
    <citation type="submission" date="2018-10" db="EMBL/GenBank/DDBJ databases">
        <authorList>
            <consortium name="Pathogen Informatics"/>
        </authorList>
    </citation>
    <scope>NUCLEOTIDE SEQUENCE [LARGE SCALE GENOMIC DNA]</scope>
</reference>
<evidence type="ECO:0000313" key="1">
    <source>
        <dbReference type="EMBL" id="VDD86634.1"/>
    </source>
</evidence>
<dbReference type="AlphaFoldDB" id="A0A0N4UX28"/>
<name>A0A0N4UX28_ENTVE</name>
<sequence>MVMMLEAALVTGAYPGLLRVQDASHYANYLLLVCFRGLLTREIVVSAGWYLQMQLELHSTDWKYFQLVKHEGD</sequence>
<proteinExistence type="predicted"/>
<dbReference type="Proteomes" id="UP000274131">
    <property type="component" value="Unassembled WGS sequence"/>
</dbReference>
<dbReference type="EMBL" id="UXUI01007265">
    <property type="protein sequence ID" value="VDD86634.1"/>
    <property type="molecule type" value="Genomic_DNA"/>
</dbReference>
<reference evidence="3" key="1">
    <citation type="submission" date="2017-02" db="UniProtKB">
        <authorList>
            <consortium name="WormBaseParasite"/>
        </authorList>
    </citation>
    <scope>IDENTIFICATION</scope>
</reference>
<evidence type="ECO:0000313" key="3">
    <source>
        <dbReference type="WBParaSite" id="EVEC_0000206901-mRNA-1"/>
    </source>
</evidence>
<accession>A0A0N4UX28</accession>
<organism evidence="3">
    <name type="scientific">Enterobius vermicularis</name>
    <name type="common">Human pinworm</name>
    <dbReference type="NCBI Taxonomy" id="51028"/>
    <lineage>
        <taxon>Eukaryota</taxon>
        <taxon>Metazoa</taxon>
        <taxon>Ecdysozoa</taxon>
        <taxon>Nematoda</taxon>
        <taxon>Chromadorea</taxon>
        <taxon>Rhabditida</taxon>
        <taxon>Spirurina</taxon>
        <taxon>Oxyuridomorpha</taxon>
        <taxon>Oxyuroidea</taxon>
        <taxon>Oxyuridae</taxon>
        <taxon>Enterobius</taxon>
    </lineage>
</organism>
<dbReference type="WBParaSite" id="EVEC_0000206901-mRNA-1">
    <property type="protein sequence ID" value="EVEC_0000206901-mRNA-1"/>
    <property type="gene ID" value="EVEC_0000206901"/>
</dbReference>
<evidence type="ECO:0000313" key="2">
    <source>
        <dbReference type="Proteomes" id="UP000274131"/>
    </source>
</evidence>
<gene>
    <name evidence="1" type="ORF">EVEC_LOCUS1777</name>
</gene>
<keyword evidence="2" id="KW-1185">Reference proteome</keyword>
<protein>
    <submittedName>
        <fullName evidence="3">Secreted protein</fullName>
    </submittedName>
</protein>